<reference evidence="3" key="1">
    <citation type="journal article" date="2017" name="Front. Plant Sci.">
        <title>Climate Clever Clovers: New Paradigm to Reduce the Environmental Footprint of Ruminants by Breeding Low Methanogenic Forages Utilizing Haplotype Variation.</title>
        <authorList>
            <person name="Kaur P."/>
            <person name="Appels R."/>
            <person name="Bayer P.E."/>
            <person name="Keeble-Gagnere G."/>
            <person name="Wang J."/>
            <person name="Hirakawa H."/>
            <person name="Shirasawa K."/>
            <person name="Vercoe P."/>
            <person name="Stefanova K."/>
            <person name="Durmic Z."/>
            <person name="Nichols P."/>
            <person name="Revell C."/>
            <person name="Isobe S.N."/>
            <person name="Edwards D."/>
            <person name="Erskine W."/>
        </authorList>
    </citation>
    <scope>NUCLEOTIDE SEQUENCE [LARGE SCALE GENOMIC DNA]</scope>
    <source>
        <strain evidence="3">cv. Daliak</strain>
    </source>
</reference>
<name>A0A2Z6N787_TRISU</name>
<dbReference type="Proteomes" id="UP000242715">
    <property type="component" value="Unassembled WGS sequence"/>
</dbReference>
<dbReference type="OrthoDB" id="10392254at2759"/>
<evidence type="ECO:0000256" key="1">
    <source>
        <dbReference type="SAM" id="MobiDB-lite"/>
    </source>
</evidence>
<protein>
    <submittedName>
        <fullName evidence="2">Uncharacterized protein</fullName>
    </submittedName>
</protein>
<feature type="region of interest" description="Disordered" evidence="1">
    <location>
        <begin position="1"/>
        <end position="45"/>
    </location>
</feature>
<proteinExistence type="predicted"/>
<dbReference type="AlphaFoldDB" id="A0A2Z6N787"/>
<feature type="compositionally biased region" description="Basic and acidic residues" evidence="1">
    <location>
        <begin position="1"/>
        <end position="19"/>
    </location>
</feature>
<gene>
    <name evidence="2" type="ORF">TSUD_161550</name>
</gene>
<evidence type="ECO:0000313" key="2">
    <source>
        <dbReference type="EMBL" id="GAU27469.1"/>
    </source>
</evidence>
<sequence length="166" mass="18398">MDSTSKDKVDGKKRVRPTDSYDPGNSSISSSSKKPKPEGDTCTPLENVNEIRSGLQHEKHSTGKSHIQPSEGVVNTNSNAIATYLRSTPKKLDYPLKSDIHINLVVKNGEYNLKLTSVPTDNKMTKHAHNAAMLLSQGELLCKLGQKLLSELREHNESETYRTLNL</sequence>
<evidence type="ECO:0000313" key="3">
    <source>
        <dbReference type="Proteomes" id="UP000242715"/>
    </source>
</evidence>
<feature type="region of interest" description="Disordered" evidence="1">
    <location>
        <begin position="55"/>
        <end position="74"/>
    </location>
</feature>
<feature type="compositionally biased region" description="Polar residues" evidence="1">
    <location>
        <begin position="64"/>
        <end position="74"/>
    </location>
</feature>
<keyword evidence="3" id="KW-1185">Reference proteome</keyword>
<dbReference type="EMBL" id="DF973354">
    <property type="protein sequence ID" value="GAU27469.1"/>
    <property type="molecule type" value="Genomic_DNA"/>
</dbReference>
<accession>A0A2Z6N787</accession>
<organism evidence="2 3">
    <name type="scientific">Trifolium subterraneum</name>
    <name type="common">Subterranean clover</name>
    <dbReference type="NCBI Taxonomy" id="3900"/>
    <lineage>
        <taxon>Eukaryota</taxon>
        <taxon>Viridiplantae</taxon>
        <taxon>Streptophyta</taxon>
        <taxon>Embryophyta</taxon>
        <taxon>Tracheophyta</taxon>
        <taxon>Spermatophyta</taxon>
        <taxon>Magnoliopsida</taxon>
        <taxon>eudicotyledons</taxon>
        <taxon>Gunneridae</taxon>
        <taxon>Pentapetalae</taxon>
        <taxon>rosids</taxon>
        <taxon>fabids</taxon>
        <taxon>Fabales</taxon>
        <taxon>Fabaceae</taxon>
        <taxon>Papilionoideae</taxon>
        <taxon>50 kb inversion clade</taxon>
        <taxon>NPAAA clade</taxon>
        <taxon>Hologalegina</taxon>
        <taxon>IRL clade</taxon>
        <taxon>Trifolieae</taxon>
        <taxon>Trifolium</taxon>
    </lineage>
</organism>